<dbReference type="PANTHER" id="PTHR31032:SF1">
    <property type="entry name" value="PGR5-LIKE PROTEIN 1B, CHLOROPLASTIC"/>
    <property type="match status" value="1"/>
</dbReference>
<dbReference type="STRING" id="130081.M2X492"/>
<dbReference type="EMBL" id="KB454493">
    <property type="protein sequence ID" value="EME31250.1"/>
    <property type="molecule type" value="Genomic_DNA"/>
</dbReference>
<keyword evidence="1" id="KW-0472">Membrane</keyword>
<dbReference type="GO" id="GO:0016730">
    <property type="term" value="F:oxidoreductase activity, acting on iron-sulfur proteins as donors"/>
    <property type="evidence" value="ECO:0007669"/>
    <property type="project" value="InterPro"/>
</dbReference>
<dbReference type="OrthoDB" id="38589at2759"/>
<gene>
    <name evidence="2" type="ORF">Gasu_14910</name>
</gene>
<keyword evidence="1" id="KW-0812">Transmembrane</keyword>
<dbReference type="PANTHER" id="PTHR31032">
    <property type="entry name" value="PGR5-LIKE PROTEIN 1B, CHLOROPLASTIC"/>
    <property type="match status" value="1"/>
</dbReference>
<dbReference type="Gramene" id="EME31250">
    <property type="protein sequence ID" value="EME31250"/>
    <property type="gene ID" value="Gasu_14910"/>
</dbReference>
<dbReference type="AlphaFoldDB" id="M2X492"/>
<reference evidence="3" key="1">
    <citation type="journal article" date="2013" name="Science">
        <title>Gene transfer from bacteria and archaea facilitated evolution of an extremophilic eukaryote.</title>
        <authorList>
            <person name="Schonknecht G."/>
            <person name="Chen W.H."/>
            <person name="Ternes C.M."/>
            <person name="Barbier G.G."/>
            <person name="Shrestha R.P."/>
            <person name="Stanke M."/>
            <person name="Brautigam A."/>
            <person name="Baker B.J."/>
            <person name="Banfield J.F."/>
            <person name="Garavito R.M."/>
            <person name="Carr K."/>
            <person name="Wilkerson C."/>
            <person name="Rensing S.A."/>
            <person name="Gagneul D."/>
            <person name="Dickenson N.E."/>
            <person name="Oesterhelt C."/>
            <person name="Lercher M.J."/>
            <person name="Weber A.P."/>
        </authorList>
    </citation>
    <scope>NUCLEOTIDE SEQUENCE [LARGE SCALE GENOMIC DNA]</scope>
    <source>
        <strain evidence="3">074W</strain>
    </source>
</reference>
<organism evidence="2 3">
    <name type="scientific">Galdieria sulphuraria</name>
    <name type="common">Red alga</name>
    <dbReference type="NCBI Taxonomy" id="130081"/>
    <lineage>
        <taxon>Eukaryota</taxon>
        <taxon>Rhodophyta</taxon>
        <taxon>Bangiophyceae</taxon>
        <taxon>Galdieriales</taxon>
        <taxon>Galdieriaceae</taxon>
        <taxon>Galdieria</taxon>
    </lineage>
</organism>
<keyword evidence="1" id="KW-1133">Transmembrane helix</keyword>
<dbReference type="RefSeq" id="XP_005707770.1">
    <property type="nucleotide sequence ID" value="XM_005707713.1"/>
</dbReference>
<dbReference type="GeneID" id="17089911"/>
<evidence type="ECO:0000313" key="3">
    <source>
        <dbReference type="Proteomes" id="UP000030680"/>
    </source>
</evidence>
<dbReference type="GO" id="GO:0009535">
    <property type="term" value="C:chloroplast thylakoid membrane"/>
    <property type="evidence" value="ECO:0007669"/>
    <property type="project" value="InterPro"/>
</dbReference>
<dbReference type="GO" id="GO:0009773">
    <property type="term" value="P:photosynthetic electron transport in photosystem I"/>
    <property type="evidence" value="ECO:0007669"/>
    <property type="project" value="InterPro"/>
</dbReference>
<accession>M2X492</accession>
<protein>
    <submittedName>
        <fullName evidence="2">Uncharacterized protein</fullName>
    </submittedName>
</protein>
<dbReference type="InterPro" id="IPR039987">
    <property type="entry name" value="PGRL1"/>
</dbReference>
<name>M2X492_GALSU</name>
<feature type="transmembrane region" description="Helical" evidence="1">
    <location>
        <begin position="211"/>
        <end position="230"/>
    </location>
</feature>
<dbReference type="OMA" id="TWFIVLP"/>
<dbReference type="KEGG" id="gsl:Gasu_14910"/>
<keyword evidence="3" id="KW-1185">Reference proteome</keyword>
<dbReference type="eggNOG" id="ENOG502QRSK">
    <property type="taxonomic scope" value="Eukaryota"/>
</dbReference>
<sequence>MDRSLLQIAAFVSSIQLKSTRCSIHSKRWRPHSLSVYTRKLYVGRYVQQGVRIVAQQTMGDSSKSSATLPGDQKEPILVDSNILEFCTVDPNTGEKKEMTLGEKELLFMDAISSYYRGEPILSNNDFDILQEELAWQGSKMVMLSRDELRFLEAYRAYSNGTPIMSDQEFDELKAKLRKSGSSIALQKGPRCSIVTETCYCNCVPDRTRMLFLYFPAAGIAALIYATVTFEFTPLRHITPVLNLLIGTPVIAAAAKIATELFFPSPLILVGECPSCTAPVRAYFGDAFGIKGNKREAFTQCERCRANLKFSEEKSQVELVNDTKMNAKVKGASEKKEENTTTDVNE</sequence>
<evidence type="ECO:0000313" key="2">
    <source>
        <dbReference type="EMBL" id="EME31250.1"/>
    </source>
</evidence>
<proteinExistence type="predicted"/>
<evidence type="ECO:0000256" key="1">
    <source>
        <dbReference type="SAM" id="Phobius"/>
    </source>
</evidence>
<dbReference type="Proteomes" id="UP000030680">
    <property type="component" value="Unassembled WGS sequence"/>
</dbReference>